<evidence type="ECO:0000256" key="1">
    <source>
        <dbReference type="ARBA" id="ARBA00006845"/>
    </source>
</evidence>
<evidence type="ECO:0000259" key="2">
    <source>
        <dbReference type="Pfam" id="PF01337"/>
    </source>
</evidence>
<keyword evidence="4" id="KW-1185">Reference proteome</keyword>
<accession>A0A5C6UC88</accession>
<dbReference type="AlphaFoldDB" id="A0A5C6UC88"/>
<dbReference type="InterPro" id="IPR035905">
    <property type="entry name" value="Barstar-like_sf"/>
</dbReference>
<proteinExistence type="inferred from homology"/>
<feature type="domain" description="Barstar (barnase inhibitor)" evidence="2">
    <location>
        <begin position="8"/>
        <end position="81"/>
    </location>
</feature>
<dbReference type="RefSeq" id="WP_147080399.1">
    <property type="nucleotide sequence ID" value="NZ_VOQR01000001.1"/>
</dbReference>
<protein>
    <submittedName>
        <fullName evidence="3">Ribonuclease inhibitor</fullName>
    </submittedName>
</protein>
<reference evidence="3 4" key="1">
    <citation type="journal article" date="2013" name="Antonie Van Leeuwenhoek">
        <title>Sphingomonas ginsenosidivorax sp. nov., with the ability to transform ginsenosides.</title>
        <authorList>
            <person name="Jin X.F."/>
            <person name="Kim J.K."/>
            <person name="Liu Q.M."/>
            <person name="Kang M.S."/>
            <person name="He D."/>
            <person name="Jin F.X."/>
            <person name="Kim S.C."/>
            <person name="Im W.T."/>
        </authorList>
    </citation>
    <scope>NUCLEOTIDE SEQUENCE [LARGE SCALE GENOMIC DNA]</scope>
    <source>
        <strain evidence="3 4">KHI67</strain>
    </source>
</reference>
<dbReference type="EMBL" id="VOQR01000001">
    <property type="protein sequence ID" value="TXC70319.1"/>
    <property type="molecule type" value="Genomic_DNA"/>
</dbReference>
<evidence type="ECO:0000313" key="3">
    <source>
        <dbReference type="EMBL" id="TXC70319.1"/>
    </source>
</evidence>
<comment type="caution">
    <text evidence="3">The sequence shown here is derived from an EMBL/GenBank/DDBJ whole genome shotgun (WGS) entry which is preliminary data.</text>
</comment>
<dbReference type="SUPFAM" id="SSF52038">
    <property type="entry name" value="Barstar-related"/>
    <property type="match status" value="1"/>
</dbReference>
<dbReference type="Proteomes" id="UP000321250">
    <property type="component" value="Unassembled WGS sequence"/>
</dbReference>
<dbReference type="OrthoDB" id="4793808at2"/>
<dbReference type="Gene3D" id="3.30.370.10">
    <property type="entry name" value="Barstar-like"/>
    <property type="match status" value="1"/>
</dbReference>
<comment type="similarity">
    <text evidence="1">Belongs to the barstar family.</text>
</comment>
<dbReference type="Pfam" id="PF01337">
    <property type="entry name" value="Barstar"/>
    <property type="match status" value="1"/>
</dbReference>
<gene>
    <name evidence="3" type="ORF">FSB78_04690</name>
</gene>
<dbReference type="InterPro" id="IPR000468">
    <property type="entry name" value="Barstar"/>
</dbReference>
<evidence type="ECO:0000313" key="4">
    <source>
        <dbReference type="Proteomes" id="UP000321250"/>
    </source>
</evidence>
<name>A0A5C6UC88_9SPHN</name>
<sequence>MTDPSPLTITIDGRRIVDIASFYDEINRVFMAGEDWTLGQSLDALNDLLYGGYGVMTGKPAVTLVWHDIAHSRAALGVDATRAFLRAKLEDPARFNTALITAQLDALDQGRGQTYFDIVLDIIDDHPNITLVPR</sequence>
<organism evidence="3 4">
    <name type="scientific">Sphingomonas ginsenosidivorax</name>
    <dbReference type="NCBI Taxonomy" id="862135"/>
    <lineage>
        <taxon>Bacteria</taxon>
        <taxon>Pseudomonadati</taxon>
        <taxon>Pseudomonadota</taxon>
        <taxon>Alphaproteobacteria</taxon>
        <taxon>Sphingomonadales</taxon>
        <taxon>Sphingomonadaceae</taxon>
        <taxon>Sphingomonas</taxon>
    </lineage>
</organism>